<dbReference type="EMBL" id="JAZAVJ010000306">
    <property type="protein sequence ID" value="KAK7402399.1"/>
    <property type="molecule type" value="Genomic_DNA"/>
</dbReference>
<feature type="compositionally biased region" description="Polar residues" evidence="1">
    <location>
        <begin position="182"/>
        <end position="206"/>
    </location>
</feature>
<evidence type="ECO:0000256" key="1">
    <source>
        <dbReference type="SAM" id="MobiDB-lite"/>
    </source>
</evidence>
<feature type="region of interest" description="Disordered" evidence="1">
    <location>
        <begin position="151"/>
        <end position="206"/>
    </location>
</feature>
<feature type="compositionally biased region" description="Pro residues" evidence="1">
    <location>
        <begin position="161"/>
        <end position="172"/>
    </location>
</feature>
<organism evidence="2 3">
    <name type="scientific">Neonectria punicea</name>
    <dbReference type="NCBI Taxonomy" id="979145"/>
    <lineage>
        <taxon>Eukaryota</taxon>
        <taxon>Fungi</taxon>
        <taxon>Dikarya</taxon>
        <taxon>Ascomycota</taxon>
        <taxon>Pezizomycotina</taxon>
        <taxon>Sordariomycetes</taxon>
        <taxon>Hypocreomycetidae</taxon>
        <taxon>Hypocreales</taxon>
        <taxon>Nectriaceae</taxon>
        <taxon>Neonectria</taxon>
    </lineage>
</organism>
<feature type="non-terminal residue" evidence="2">
    <location>
        <position position="206"/>
    </location>
</feature>
<protein>
    <submittedName>
        <fullName evidence="2">Uncharacterized protein</fullName>
    </submittedName>
</protein>
<feature type="compositionally biased region" description="Basic and acidic residues" evidence="1">
    <location>
        <begin position="1"/>
        <end position="12"/>
    </location>
</feature>
<gene>
    <name evidence="2" type="ORF">QQX98_011841</name>
</gene>
<dbReference type="Proteomes" id="UP001498476">
    <property type="component" value="Unassembled WGS sequence"/>
</dbReference>
<comment type="caution">
    <text evidence="2">The sequence shown here is derived from an EMBL/GenBank/DDBJ whole genome shotgun (WGS) entry which is preliminary data.</text>
</comment>
<sequence>METLLPERDVKSHISSRLPTPAKLLARTKRPRPTISGPIGPIKNSRGPDFVRSENLVIVPGIKDCGSDESLLDKEVEAKKTTRRISASFQKQGPPSSHATIAKSDFNVTAACRESLPQRSPPQRLPKTMSLTQATKAWLASSSSFDLIPSFDIIPHDENAPPSPQEAPPPKAPTATLPKSQLPKSRTMSILTDLKSSISRPSLASR</sequence>
<evidence type="ECO:0000313" key="3">
    <source>
        <dbReference type="Proteomes" id="UP001498476"/>
    </source>
</evidence>
<feature type="region of interest" description="Disordered" evidence="1">
    <location>
        <begin position="1"/>
        <end position="47"/>
    </location>
</feature>
<evidence type="ECO:0000313" key="2">
    <source>
        <dbReference type="EMBL" id="KAK7402399.1"/>
    </source>
</evidence>
<accession>A0ABR1GKN1</accession>
<name>A0ABR1GKN1_9HYPO</name>
<reference evidence="2 3" key="1">
    <citation type="journal article" date="2025" name="Microbiol. Resour. Announc.">
        <title>Draft genome sequences for Neonectria magnoliae and Neonectria punicea, canker pathogens of Liriodendron tulipifera and Acer saccharum in West Virginia.</title>
        <authorList>
            <person name="Petronek H.M."/>
            <person name="Kasson M.T."/>
            <person name="Metheny A.M."/>
            <person name="Stauder C.M."/>
            <person name="Lovett B."/>
            <person name="Lynch S.C."/>
            <person name="Garnas J.R."/>
            <person name="Kasson L.R."/>
            <person name="Stajich J.E."/>
        </authorList>
    </citation>
    <scope>NUCLEOTIDE SEQUENCE [LARGE SCALE GENOMIC DNA]</scope>
    <source>
        <strain evidence="2 3">NRRL 64653</strain>
    </source>
</reference>
<proteinExistence type="predicted"/>
<keyword evidence="3" id="KW-1185">Reference proteome</keyword>